<feature type="region of interest" description="Disordered" evidence="1">
    <location>
        <begin position="318"/>
        <end position="337"/>
    </location>
</feature>
<feature type="region of interest" description="Disordered" evidence="1">
    <location>
        <begin position="1"/>
        <end position="32"/>
    </location>
</feature>
<keyword evidence="2" id="KW-0378">Hydrolase</keyword>
<reference evidence="2" key="2">
    <citation type="journal article" date="2014" name="ISME J.">
        <title>Microbial stratification in low pH oxic and suboxic macroscopic growths along an acid mine drainage.</title>
        <authorList>
            <person name="Mendez-Garcia C."/>
            <person name="Mesa V."/>
            <person name="Sprenger R.R."/>
            <person name="Richter M."/>
            <person name="Diez M.S."/>
            <person name="Solano J."/>
            <person name="Bargiela R."/>
            <person name="Golyshina O.V."/>
            <person name="Manteca A."/>
            <person name="Ramos J.L."/>
            <person name="Gallego J.R."/>
            <person name="Llorente I."/>
            <person name="Martins Dos Santos V.A."/>
            <person name="Jensen O.N."/>
            <person name="Pelaez A.I."/>
            <person name="Sanchez J."/>
            <person name="Ferrer M."/>
        </authorList>
    </citation>
    <scope>NUCLEOTIDE SEQUENCE</scope>
</reference>
<dbReference type="InterPro" id="IPR015943">
    <property type="entry name" value="WD40/YVTN_repeat-like_dom_sf"/>
</dbReference>
<dbReference type="Gene3D" id="2.130.10.10">
    <property type="entry name" value="YVTN repeat-like/Quinoprotein amine dehydrogenase"/>
    <property type="match status" value="2"/>
</dbReference>
<name>T0ZHA9_9ZZZZ</name>
<dbReference type="PANTHER" id="PTHR43739:SF5">
    <property type="entry name" value="EXO-ALPHA-SIALIDASE"/>
    <property type="match status" value="1"/>
</dbReference>
<dbReference type="AlphaFoldDB" id="T0ZHA9"/>
<dbReference type="PANTHER" id="PTHR43739">
    <property type="entry name" value="XYLOGLUCANASE (EUROFUNG)"/>
    <property type="match status" value="1"/>
</dbReference>
<evidence type="ECO:0000256" key="1">
    <source>
        <dbReference type="SAM" id="MobiDB-lite"/>
    </source>
</evidence>
<feature type="non-terminal residue" evidence="2">
    <location>
        <position position="450"/>
    </location>
</feature>
<dbReference type="InterPro" id="IPR052025">
    <property type="entry name" value="Xyloglucanase_GH74"/>
</dbReference>
<evidence type="ECO:0000313" key="2">
    <source>
        <dbReference type="EMBL" id="EQD29215.1"/>
    </source>
</evidence>
<dbReference type="CDD" id="cd15482">
    <property type="entry name" value="Sialidase_non-viral"/>
    <property type="match status" value="1"/>
</dbReference>
<organism evidence="2">
    <name type="scientific">mine drainage metagenome</name>
    <dbReference type="NCBI Taxonomy" id="410659"/>
    <lineage>
        <taxon>unclassified sequences</taxon>
        <taxon>metagenomes</taxon>
        <taxon>ecological metagenomes</taxon>
    </lineage>
</organism>
<reference evidence="2" key="1">
    <citation type="submission" date="2013-08" db="EMBL/GenBank/DDBJ databases">
        <authorList>
            <person name="Mendez C."/>
            <person name="Richter M."/>
            <person name="Ferrer M."/>
            <person name="Sanchez J."/>
        </authorList>
    </citation>
    <scope>NUCLEOTIDE SEQUENCE</scope>
</reference>
<dbReference type="SUPFAM" id="SSF110296">
    <property type="entry name" value="Oligoxyloglucan reducing end-specific cellobiohydrolase"/>
    <property type="match status" value="1"/>
</dbReference>
<accession>T0ZHA9</accession>
<sequence length="450" mass="48143">MAASTDGDQSDLTRDVKAKQQPSGGPIDLDMSGAETYDTIQSLALAPANPNVIWVGTDDGWVWVSRDDGAHWAKVTPPGAPQWARVYHVEPSPFAAGTAYAAFDGHEIGNDAPYVYRTTDYGKHWTRITRGLPDSSVEVVREDPNRPGLLFAGTISAGLYVSFDDGGHWQPLHANLPCGVSVMDIAFAPHHRGLLLATHGRGIWVLDNLRPIEQYSAAVARAPFHAFTASPGVLLYRVHTNGVGPSAYRAPNAPTGTVISYNLAKTLKPTAAQKAAHRGPVRITIRDSAGTLIKTLYGPGKAGIDTVVWNLDYRPPTRLNPPLGKPPHAHGSGGGSGAPALPGRYIATLHAAAYAQKVTLKVRPDPRYTVSLATERADTRAALATRAELSAVNSLLNHVAAMRAKLAAVLARGRSDAEWGQQHAALIARGKKLLKTLSAYQSLLWNPHTQ</sequence>
<protein>
    <submittedName>
        <fullName evidence="2">Glycosyl hydrolase, BNR repeat-containing protein</fullName>
    </submittedName>
</protein>
<gene>
    <name evidence="2" type="ORF">B1A_20827</name>
</gene>
<dbReference type="GO" id="GO:0010411">
    <property type="term" value="P:xyloglucan metabolic process"/>
    <property type="evidence" value="ECO:0007669"/>
    <property type="project" value="TreeGrafter"/>
</dbReference>
<proteinExistence type="predicted"/>
<dbReference type="GO" id="GO:0016787">
    <property type="term" value="F:hydrolase activity"/>
    <property type="evidence" value="ECO:0007669"/>
    <property type="project" value="UniProtKB-KW"/>
</dbReference>
<comment type="caution">
    <text evidence="2">The sequence shown here is derived from an EMBL/GenBank/DDBJ whole genome shotgun (WGS) entry which is preliminary data.</text>
</comment>
<dbReference type="EMBL" id="AUZX01015381">
    <property type="protein sequence ID" value="EQD29215.1"/>
    <property type="molecule type" value="Genomic_DNA"/>
</dbReference>